<evidence type="ECO:0000256" key="1">
    <source>
        <dbReference type="SAM" id="Phobius"/>
    </source>
</evidence>
<keyword evidence="1" id="KW-0472">Membrane</keyword>
<protein>
    <submittedName>
        <fullName evidence="2">Uncharacterized protein</fullName>
    </submittedName>
</protein>
<sequence>MPPEKILISWDVTKEKKDSNSIVAIVIAFLVIILAITYFIFEKKYLNAFVFLLLALSLVWYLVSAPKNFRIVLMEKGFTINNQRYSFENFKSFWVSKKTGVFYFQPKGRVGSIVSFPSGSIDPEKIKNHLPEEILEEEDRGDDLTNRINSIFKI</sequence>
<keyword evidence="1" id="KW-1133">Transmembrane helix</keyword>
<comment type="caution">
    <text evidence="2">The sequence shown here is derived from an EMBL/GenBank/DDBJ whole genome shotgun (WGS) entry which is preliminary data.</text>
</comment>
<name>A0A7C4R2P4_UNCC3</name>
<proteinExistence type="predicted"/>
<reference evidence="2" key="1">
    <citation type="journal article" date="2020" name="mSystems">
        <title>Genome- and Community-Level Interaction Insights into Carbon Utilization and Element Cycling Functions of Hydrothermarchaeota in Hydrothermal Sediment.</title>
        <authorList>
            <person name="Zhou Z."/>
            <person name="Liu Y."/>
            <person name="Xu W."/>
            <person name="Pan J."/>
            <person name="Luo Z.H."/>
            <person name="Li M."/>
        </authorList>
    </citation>
    <scope>NUCLEOTIDE SEQUENCE [LARGE SCALE GENOMIC DNA]</scope>
    <source>
        <strain evidence="2">SpSt-579</strain>
    </source>
</reference>
<accession>A0A7C4R2P4</accession>
<dbReference type="EMBL" id="DSYQ01000013">
    <property type="protein sequence ID" value="HGT71202.1"/>
    <property type="molecule type" value="Genomic_DNA"/>
</dbReference>
<feature type="transmembrane region" description="Helical" evidence="1">
    <location>
        <begin position="21"/>
        <end position="40"/>
    </location>
</feature>
<feature type="transmembrane region" description="Helical" evidence="1">
    <location>
        <begin position="46"/>
        <end position="63"/>
    </location>
</feature>
<keyword evidence="1" id="KW-0812">Transmembrane</keyword>
<evidence type="ECO:0000313" key="2">
    <source>
        <dbReference type="EMBL" id="HGT71202.1"/>
    </source>
</evidence>
<dbReference type="AlphaFoldDB" id="A0A7C4R2P4"/>
<organism evidence="2">
    <name type="scientific">candidate division CPR3 bacterium</name>
    <dbReference type="NCBI Taxonomy" id="2268181"/>
    <lineage>
        <taxon>Bacteria</taxon>
        <taxon>Bacteria division CPR3</taxon>
    </lineage>
</organism>
<gene>
    <name evidence="2" type="ORF">ENT43_03010</name>
</gene>